<dbReference type="CDD" id="cd00167">
    <property type="entry name" value="SANT"/>
    <property type="match status" value="1"/>
</dbReference>
<accession>A0A176WBE1</accession>
<feature type="compositionally biased region" description="Low complexity" evidence="1">
    <location>
        <begin position="553"/>
        <end position="562"/>
    </location>
</feature>
<feature type="region of interest" description="Disordered" evidence="1">
    <location>
        <begin position="181"/>
        <end position="209"/>
    </location>
</feature>
<evidence type="ECO:0000313" key="4">
    <source>
        <dbReference type="EMBL" id="OAE30399.1"/>
    </source>
</evidence>
<evidence type="ECO:0000313" key="6">
    <source>
        <dbReference type="Proteomes" id="UP001162541"/>
    </source>
</evidence>
<name>A0A176WBE1_MARPO</name>
<keyword evidence="5" id="KW-1185">Reference proteome</keyword>
<feature type="region of interest" description="Disordered" evidence="1">
    <location>
        <begin position="325"/>
        <end position="349"/>
    </location>
</feature>
<feature type="region of interest" description="Disordered" evidence="1">
    <location>
        <begin position="446"/>
        <end position="493"/>
    </location>
</feature>
<evidence type="ECO:0000313" key="5">
    <source>
        <dbReference type="Proteomes" id="UP000077202"/>
    </source>
</evidence>
<gene>
    <name evidence="4" type="ORF">AXG93_3612s1220</name>
    <name evidence="3" type="ORF">Mp_7g04950</name>
</gene>
<reference evidence="3" key="2">
    <citation type="journal article" date="2019" name="Curr. Biol.">
        <title>Chromatin organization in early land plants reveals an ancestral association between H3K27me3, transposons, and constitutive heterochromatin.</title>
        <authorList>
            <person name="Montgomery S.A."/>
            <person name="Tanizawa Y."/>
            <person name="Galik B."/>
            <person name="Wang N."/>
            <person name="Ito T."/>
            <person name="Mochizuki T."/>
            <person name="Akimcheva S."/>
            <person name="Bowman J."/>
            <person name="Cognat V."/>
            <person name="Drouard L."/>
            <person name="Ekker H."/>
            <person name="Houng S."/>
            <person name="Kohchi T."/>
            <person name="Lin S."/>
            <person name="Liu L.D."/>
            <person name="Nakamura Y."/>
            <person name="Valeeva L.R."/>
            <person name="Shakirov E.V."/>
            <person name="Shippen D.E."/>
            <person name="Wei W."/>
            <person name="Yagura M."/>
            <person name="Yamaoka S."/>
            <person name="Yamato K.T."/>
            <person name="Liu C."/>
            <person name="Berger F."/>
        </authorList>
    </citation>
    <scope>NUCLEOTIDE SEQUENCE [LARGE SCALE GENOMIC DNA]</scope>
    <source>
        <strain evidence="3">Tak-1</strain>
    </source>
</reference>
<dbReference type="EMBL" id="LVLJ01001336">
    <property type="protein sequence ID" value="OAE30399.1"/>
    <property type="molecule type" value="Genomic_DNA"/>
</dbReference>
<feature type="region of interest" description="Disordered" evidence="1">
    <location>
        <begin position="224"/>
        <end position="244"/>
    </location>
</feature>
<feature type="compositionally biased region" description="Polar residues" evidence="1">
    <location>
        <begin position="384"/>
        <end position="412"/>
    </location>
</feature>
<dbReference type="InterPro" id="IPR001005">
    <property type="entry name" value="SANT/Myb"/>
</dbReference>
<feature type="compositionally biased region" description="Basic and acidic residues" evidence="1">
    <location>
        <begin position="231"/>
        <end position="243"/>
    </location>
</feature>
<feature type="region of interest" description="Disordered" evidence="1">
    <location>
        <begin position="773"/>
        <end position="812"/>
    </location>
</feature>
<sequence>MSAAIINVCRGRRNPSSGSEKTVLKRVTHTGSSKGDGQRGKSQIVKMGTDQQAAPPGKKRKGKLPDGRAKEPSSPLRRTRSKTAVGILSRDDRNIGSLAEAKSGKHIGLGNRKRGRDTLAVSLGAPTSKKSPVRTRSTFLPHLAKISEEISGSEEENANSGMGRGTPRRIGIVLRRNVTAQRKVVTKEPQKAAAGTERRKAAKKPAAKKSATVVVNVARARTTPQSGLQELRTDPPARRKSEFDETNVSMAALAALDLNGTADDNVRVTRSKSTTNALRVADDATGFVRTALNAVAEARLREQQQQQAKKLVGEEAGAAAVAVAAEAGSKDEIRSNSNGSTRSNRSRSSITAEKLIQELDSFRLASMEQGVDMKEKLRKGITRLTRSSSRLAKQQQQHEGSTASLKKASTPTKLPRVANKENLPKATESALVRRLKGDIEDHAKRYGLLEQVRPPLPGRAARKSGSRTPAAAAGLEQQGSGLEDSPESSQDWTPEQEIALQNAYVSVKPAADFWYHISKRVPGRTAEECFNKFYAGHPTPPAAQRSNRQAGNAAEDTAAAAAADDDDVLGKPKGKTARGKQRLLEAHRTIRNILRKQQVDDEEYEADAFVALERPDVVKSVLNIAEVEMEAAILKVTGVPTCKPAPVVSETKSSIPKFENSVTGGLPSDKENRNINALACGKGAILVGSPAKLCSPEVLKKLKDPTHLDKYIDHLHQRHSRRPRTGGQTVVKKANVYLHSKDALDFGDDPIFAIQRAKEELRNVISKSGAERNFLDVVGPGQEEEDEDEGEEGEENDDEDEYDGGVSYDCDG</sequence>
<dbReference type="InterPro" id="IPR009057">
    <property type="entry name" value="Homeodomain-like_sf"/>
</dbReference>
<dbReference type="EMBL" id="AP019872">
    <property type="protein sequence ID" value="BBN16277.1"/>
    <property type="molecule type" value="Genomic_DNA"/>
</dbReference>
<reference evidence="4 5" key="1">
    <citation type="submission" date="2016-03" db="EMBL/GenBank/DDBJ databases">
        <title>Mechanisms controlling the formation of the plant cell surface in tip-growing cells are functionally conserved among land plants.</title>
        <authorList>
            <person name="Honkanen S."/>
            <person name="Jones V.A."/>
            <person name="Morieri G."/>
            <person name="Champion C."/>
            <person name="Hetherington A.J."/>
            <person name="Kelly S."/>
            <person name="Saint-Marcoux D."/>
            <person name="Proust H."/>
            <person name="Prescott H."/>
            <person name="Dolan L."/>
        </authorList>
    </citation>
    <scope>NUCLEOTIDE SEQUENCE [LARGE SCALE GENOMIC DNA]</scope>
    <source>
        <strain evidence="5">cv. Tak-1 and cv. Tak-2</strain>
        <tissue evidence="4">Whole gametophyte</tissue>
    </source>
</reference>
<dbReference type="Gene3D" id="1.10.10.60">
    <property type="entry name" value="Homeodomain-like"/>
    <property type="match status" value="1"/>
</dbReference>
<dbReference type="Proteomes" id="UP000077202">
    <property type="component" value="Unassembled WGS sequence"/>
</dbReference>
<feature type="region of interest" description="Disordered" evidence="1">
    <location>
        <begin position="540"/>
        <end position="580"/>
    </location>
</feature>
<dbReference type="PROSITE" id="PS50090">
    <property type="entry name" value="MYB_LIKE"/>
    <property type="match status" value="1"/>
</dbReference>
<reference evidence="6" key="3">
    <citation type="journal article" date="2020" name="Curr. Biol.">
        <title>Chromatin organization in early land plants reveals an ancestral association between H3K27me3, transposons, and constitutive heterochromatin.</title>
        <authorList>
            <person name="Montgomery S.A."/>
            <person name="Tanizawa Y."/>
            <person name="Galik B."/>
            <person name="Wang N."/>
            <person name="Ito T."/>
            <person name="Mochizuki T."/>
            <person name="Akimcheva S."/>
            <person name="Bowman J.L."/>
            <person name="Cognat V."/>
            <person name="Marechal-Drouard L."/>
            <person name="Ekker H."/>
            <person name="Hong S.F."/>
            <person name="Kohchi T."/>
            <person name="Lin S.S."/>
            <person name="Liu L.D."/>
            <person name="Nakamura Y."/>
            <person name="Valeeva L.R."/>
            <person name="Shakirov E.V."/>
            <person name="Shippen D.E."/>
            <person name="Wei W.L."/>
            <person name="Yagura M."/>
            <person name="Yamaoka S."/>
            <person name="Yamato K.T."/>
            <person name="Liu C."/>
            <person name="Berger F."/>
        </authorList>
    </citation>
    <scope>NUCLEOTIDE SEQUENCE [LARGE SCALE GENOMIC DNA]</scope>
    <source>
        <strain evidence="6">Tak-1</strain>
    </source>
</reference>
<feature type="region of interest" description="Disordered" evidence="1">
    <location>
        <begin position="1"/>
        <end position="80"/>
    </location>
</feature>
<feature type="region of interest" description="Disordered" evidence="1">
    <location>
        <begin position="384"/>
        <end position="425"/>
    </location>
</feature>
<feature type="compositionally biased region" description="Low complexity" evidence="1">
    <location>
        <begin position="335"/>
        <end position="349"/>
    </location>
</feature>
<dbReference type="AlphaFoldDB" id="A0A176WBE1"/>
<feature type="domain" description="Myb-like" evidence="2">
    <location>
        <begin position="484"/>
        <end position="533"/>
    </location>
</feature>
<proteinExistence type="predicted"/>
<evidence type="ECO:0000313" key="3">
    <source>
        <dbReference type="EMBL" id="BBN16277.1"/>
    </source>
</evidence>
<dbReference type="SUPFAM" id="SSF46689">
    <property type="entry name" value="Homeodomain-like"/>
    <property type="match status" value="1"/>
</dbReference>
<evidence type="ECO:0000259" key="2">
    <source>
        <dbReference type="PROSITE" id="PS50090"/>
    </source>
</evidence>
<protein>
    <recommendedName>
        <fullName evidence="2">Myb-like domain-containing protein</fullName>
    </recommendedName>
</protein>
<feature type="compositionally biased region" description="Acidic residues" evidence="1">
    <location>
        <begin position="782"/>
        <end position="803"/>
    </location>
</feature>
<dbReference type="Proteomes" id="UP001162541">
    <property type="component" value="Chromosome 7"/>
</dbReference>
<evidence type="ECO:0000256" key="1">
    <source>
        <dbReference type="SAM" id="MobiDB-lite"/>
    </source>
</evidence>
<organism evidence="4 5">
    <name type="scientific">Marchantia polymorpha subsp. ruderalis</name>
    <dbReference type="NCBI Taxonomy" id="1480154"/>
    <lineage>
        <taxon>Eukaryota</taxon>
        <taxon>Viridiplantae</taxon>
        <taxon>Streptophyta</taxon>
        <taxon>Embryophyta</taxon>
        <taxon>Marchantiophyta</taxon>
        <taxon>Marchantiopsida</taxon>
        <taxon>Marchantiidae</taxon>
        <taxon>Marchantiales</taxon>
        <taxon>Marchantiaceae</taxon>
        <taxon>Marchantia</taxon>
    </lineage>
</organism>